<evidence type="ECO:0000256" key="1">
    <source>
        <dbReference type="ARBA" id="ARBA00004115"/>
    </source>
</evidence>
<feature type="disulfide bond" evidence="28">
    <location>
        <begin position="1180"/>
        <end position="1195"/>
    </location>
</feature>
<dbReference type="FunFam" id="4.10.400.10:FF:000062">
    <property type="entry name" value="Terribly reduced optic lobes, isoform AI"/>
    <property type="match status" value="1"/>
</dbReference>
<dbReference type="InterPro" id="IPR011042">
    <property type="entry name" value="6-blade_b-propeller_TolB-like"/>
</dbReference>
<evidence type="ECO:0000256" key="28">
    <source>
        <dbReference type="PROSITE-ProRule" id="PRU00124"/>
    </source>
</evidence>
<dbReference type="CDD" id="cd00063">
    <property type="entry name" value="FN3"/>
    <property type="match status" value="2"/>
</dbReference>
<comment type="subcellular location">
    <subcellularLocation>
        <location evidence="3">Cell membrane</location>
        <topology evidence="3">Single-pass membrane protein</topology>
    </subcellularLocation>
    <subcellularLocation>
        <location evidence="4">Cytoplasmic vesicle</location>
        <location evidence="4">Secretory vesicle membrane</location>
        <topology evidence="4">Single-pass type I membrane protein</topology>
    </subcellularLocation>
    <subcellularLocation>
        <location evidence="2">Early endosome membrane</location>
        <topology evidence="2">Single-pass type I membrane protein</topology>
    </subcellularLocation>
    <subcellularLocation>
        <location evidence="1">Endoplasmic reticulum membrane</location>
        <topology evidence="1">Single-pass type I membrane protein</topology>
    </subcellularLocation>
    <subcellularLocation>
        <location evidence="7">Endosome</location>
        <location evidence="7">Multivesicular body membrane</location>
        <topology evidence="7">Single-pass type I membrane protein</topology>
    </subcellularLocation>
    <subcellularLocation>
        <location evidence="5">Golgi apparatus</location>
        <location evidence="5">trans-Golgi network membrane</location>
        <topology evidence="5">Single-pass type I membrane protein</topology>
    </subcellularLocation>
    <subcellularLocation>
        <location evidence="6">Recycling endosome membrane</location>
        <topology evidence="6">Single-pass type I membrane protein</topology>
    </subcellularLocation>
</comment>
<dbReference type="Pfam" id="PF25814">
    <property type="entry name" value="fn3_SORL1"/>
    <property type="match status" value="1"/>
</dbReference>
<sequence length="2168" mass="243134">MTMDKWFLLWMNSLVFAISLASFAHGNLLSVESQEESSDFTVYNKIDSGEFVPELHLLRKRSADDIPRSVIEKSNITSYVTKLNTSHQQLLVHWSGMGSQVLICLAKNNQPLGYKQNPTPSALYISYDYGKSFLNRTDYFIFNSSTKSYASVDKFFFHKKEKKYIIFIDKFNKLLFTTKDYGKQINTIPLTFEPTEILTHPYDPWMFLVYDTKQKLRITKDFGQSFTVLQEMVKSYFWTDVYSPNKATPSVALIVQRIEPLYSTALALTDLSTSDKPQMKVMISNIEQVLNSGDFMFAIRKKPNSTSSELFVSYRGGEFLPTEFDSNLEMKSFHVADASESRLMVAVSHTETLSNLYISELPKTQRKYLFRLSLERLFCFFPNIMWLDSWLTDVAEGAFADIHKVQGMRGVFLASQVVAEAQGKNISPEHLTSVITYDWGGEWKPLQPPKYDMYGSPIDCDLKKNCSLHVTQKFSYLYPVTRNVPILTSKSAPGIIIATGTVGASLKGHVGVYVSRDAGLTWHHVLRENYLFNMGDHGGIFTAVKLFKTIGETFEVLYSFDEGESWEKFKFADKPMRIYGLMTEPGENTTVFTIFGSEPEKHEWTIINIDFRKAFPINCSTEDYRMWSPSSSTSIKMSCVMGRKETYQRRIRHTKCFNGRDYDRPTKMEQCYCDIEDFECDYGFLRHLSSPDCIRNKTNLFDPYGVPNDCKPGDFYERTKGYRKIDGDVCVGGLESYYLPDRIPCPLEEPNQFLLLAQKDNIVRFDMLDHKPTTLPINGLRNVIAIDFDMKNNCVYFADIVTDVIGRQCFTGKHDIEPLVESHLRSVEGIALDWISNLLYFVDGIKASIEVIRTDINHSGRMRTTILDSKDGIKKPRGIALHPVRGYMFWTDWDEQKPSVNRANLDGSGVKNIAQRPNVLWPNGITIDHISEHIYWVDAKLDYIAMSDLEGRFFRKILTHETEKRMLHPFSVAVFKDTIYWDDWTEDAIFTADKDHGTDVQPFAILHAGLMDVKVFGHSLQEGTNECEPSKKKCSHLCLALPGNKYRCACPDGMVAKEGECVCANNLLKPYANDTCPRGTSTTCSAGQFSCKNGNCVPKKWQCDKDNDCGDNSDEDDCDQPCGLNFFDCGHGRCVPKTWKCDAEVDCDDGRDERDCPAPACLPDQFQCQNKMCINKRWVCDGENDCKDGSDEYHCSTVLPAKDANCTDTQFACPVSAALHCIPRVWVCDGEVDCTDRSDEKDCDKNTCDPSIQFKCEISNRCILKAYKCDGQNDCGSGDTSDEKNCTTATSAPGTPTQLPNTCKGWMFKCENSVCIPSWWKCDGVDDCGDNSDEEGCGGPYLEPTTSPTSTSNVPMNCDVQEFRCDSGACISQSWICDGANDCSNGEDELHCDEGSWEKNETCPPHYFKCRKSNMICIPETQVCDGINQCPDKSDEKSCFDNQLPTDGPENPACGPGFLACDGSLCLSLISRCNNISDCYDGTDEVNCTSDINSVVFQVSQLEVDRFQVSPVRLTIFWWIADVVTANVTLQYMPSIAEIIDGEKQVWKNSTTWVSDYRYVFENLLPATKHNITVYVRLLLNGTAKEFPPALYSTGTTAADEPSAPLNVKVKQINVTHVCVEWTPPLKPNGNLSYYEVFFKPPMPPLRLPVRASNISATVAGRFTHGVSYSVWVTATNQIGSTASDIVRFTADDASSVGSVPNFVVVRINDTAVGWTWSPVKGAEGYEVEVSAPLPYAYLPIVRTNETQYNFTNLAPGVDYVFAIRAYNKEFYGPRLTKSGRTSGIELPAVPELTAHVMKNSESSILMSWKPPKNTKYKEKWQYGIYYSTNSTDLFKGPKNVTDALNMLVSGLGACEKYMVDIGLVGPLGSGPLTAAPVTVTTGNDPRAPPKRLRAVLDRHNDTLLGISWSSSCFNMSEPVGYILTIKDEITGRTTSVTYQPTHKTAFKHTTSIRYGGSFVIRVQTDREGSRPSDPLTFVAPPLPSPHQIEAHTHKDDVSKMNIYWNLKVDKNLKIPPFSYEILVSEGKPLNESEAKIVPAQAPPYLFSDVKAGTVYYFAVRLVTDKGYKSSISEIATGEVPLGAWASVMTPTRVMGIFVPICLVLIIVAGAFVIFIVRHRRLQNNFVTFANSHYSTRSGAATFTTDGLDDEDSPVIRGFSDDEPLVVA</sequence>
<proteinExistence type="inferred from homology"/>
<dbReference type="FunFam" id="3.30.60.270:FF:000002">
    <property type="entry name" value="Sortilin-related receptor isoform A"/>
    <property type="match status" value="1"/>
</dbReference>
<dbReference type="Gene3D" id="3.30.60.270">
    <property type="match status" value="1"/>
</dbReference>
<keyword evidence="14 31" id="KW-0812">Transmembrane</keyword>
<dbReference type="GO" id="GO:0006892">
    <property type="term" value="P:post-Golgi vesicle-mediated transport"/>
    <property type="evidence" value="ECO:0007669"/>
    <property type="project" value="TreeGrafter"/>
</dbReference>
<evidence type="ECO:0000256" key="29">
    <source>
        <dbReference type="PROSITE-ProRule" id="PRU00461"/>
    </source>
</evidence>
<evidence type="ECO:0000256" key="23">
    <source>
        <dbReference type="ARBA" id="ARBA00023170"/>
    </source>
</evidence>
<keyword evidence="15 32" id="KW-0732">Signal</keyword>
<dbReference type="Pfam" id="PF00058">
    <property type="entry name" value="Ldl_recept_b"/>
    <property type="match status" value="1"/>
</dbReference>
<evidence type="ECO:0000256" key="8">
    <source>
        <dbReference type="ARBA" id="ARBA00007041"/>
    </source>
</evidence>
<accession>A0A146L110</accession>
<dbReference type="PANTHER" id="PTHR12106">
    <property type="entry name" value="SORTILIN RELATED"/>
    <property type="match status" value="1"/>
</dbReference>
<evidence type="ECO:0000256" key="3">
    <source>
        <dbReference type="ARBA" id="ARBA00004162"/>
    </source>
</evidence>
<feature type="disulfide bond" evidence="28">
    <location>
        <begin position="1377"/>
        <end position="1392"/>
    </location>
</feature>
<feature type="region of interest" description="Disordered" evidence="30">
    <location>
        <begin position="2145"/>
        <end position="2168"/>
    </location>
</feature>
<keyword evidence="20" id="KW-0333">Golgi apparatus</keyword>
<evidence type="ECO:0000256" key="11">
    <source>
        <dbReference type="ARBA" id="ARBA00022475"/>
    </source>
</evidence>
<evidence type="ECO:0000256" key="17">
    <source>
        <dbReference type="ARBA" id="ARBA00022753"/>
    </source>
</evidence>
<evidence type="ECO:0000259" key="33">
    <source>
        <dbReference type="PROSITE" id="PS50853"/>
    </source>
</evidence>
<dbReference type="Pfam" id="PF00057">
    <property type="entry name" value="Ldl_recept_a"/>
    <property type="match status" value="8"/>
</dbReference>
<dbReference type="Pfam" id="PF15901">
    <property type="entry name" value="Sortilin_C"/>
    <property type="match status" value="1"/>
</dbReference>
<keyword evidence="16" id="KW-0677">Repeat</keyword>
<evidence type="ECO:0000256" key="16">
    <source>
        <dbReference type="ARBA" id="ARBA00022737"/>
    </source>
</evidence>
<evidence type="ECO:0000256" key="9">
    <source>
        <dbReference type="ARBA" id="ARBA00013467"/>
    </source>
</evidence>
<feature type="domain" description="Fibronectin type-III" evidence="33">
    <location>
        <begin position="1983"/>
        <end position="2083"/>
    </location>
</feature>
<feature type="chain" id="PRO_5007526822" description="Sortilin-related receptor" evidence="32">
    <location>
        <begin position="27"/>
        <end position="2168"/>
    </location>
</feature>
<dbReference type="InterPro" id="IPR023415">
    <property type="entry name" value="LDLR_class-A_CS"/>
</dbReference>
<keyword evidence="13" id="KW-0254">Endocytosis</keyword>
<feature type="disulfide bond" evidence="28">
    <location>
        <begin position="1303"/>
        <end position="1315"/>
    </location>
</feature>
<dbReference type="Gene3D" id="2.120.10.30">
    <property type="entry name" value="TolB, C-terminal domain"/>
    <property type="match status" value="1"/>
</dbReference>
<reference evidence="34" key="1">
    <citation type="journal article" date="2016" name="Gigascience">
        <title>De novo construction of an expanded transcriptome assembly for the western tarnished plant bug, Lygus hesperus.</title>
        <authorList>
            <person name="Tassone E.E."/>
            <person name="Geib S.M."/>
            <person name="Hall B."/>
            <person name="Fabrick J.A."/>
            <person name="Brent C.S."/>
            <person name="Hull J.J."/>
        </authorList>
    </citation>
    <scope>NUCLEOTIDE SEQUENCE</scope>
</reference>
<dbReference type="SUPFAM" id="SSF57424">
    <property type="entry name" value="LDL receptor-like module"/>
    <property type="match status" value="9"/>
</dbReference>
<dbReference type="InterPro" id="IPR031778">
    <property type="entry name" value="Sortilin_N"/>
</dbReference>
<dbReference type="PROSITE" id="PS50853">
    <property type="entry name" value="FN3"/>
    <property type="match status" value="4"/>
</dbReference>
<dbReference type="InterPro" id="IPR003961">
    <property type="entry name" value="FN3_dom"/>
</dbReference>
<feature type="disulfide bond" evidence="28">
    <location>
        <begin position="1424"/>
        <end position="1439"/>
    </location>
</feature>
<evidence type="ECO:0000256" key="26">
    <source>
        <dbReference type="ARBA" id="ARBA00029896"/>
    </source>
</evidence>
<evidence type="ECO:0000256" key="31">
    <source>
        <dbReference type="SAM" id="Phobius"/>
    </source>
</evidence>
<evidence type="ECO:0000256" key="14">
    <source>
        <dbReference type="ARBA" id="ARBA00022692"/>
    </source>
</evidence>
<dbReference type="Gene3D" id="2.60.40.10">
    <property type="entry name" value="Immunoglobulins"/>
    <property type="match status" value="3"/>
</dbReference>
<feature type="disulfide bond" evidence="28">
    <location>
        <begin position="1122"/>
        <end position="1134"/>
    </location>
</feature>
<dbReference type="Pfam" id="PF15902">
    <property type="entry name" value="Sortilin-Vps10"/>
    <property type="match status" value="1"/>
</dbReference>
<feature type="disulfide bond" evidence="28">
    <location>
        <begin position="1473"/>
        <end position="1488"/>
    </location>
</feature>
<dbReference type="GO" id="GO:0032585">
    <property type="term" value="C:multivesicular body membrane"/>
    <property type="evidence" value="ECO:0007669"/>
    <property type="project" value="UniProtKB-SubCell"/>
</dbReference>
<dbReference type="InterPro" id="IPR006581">
    <property type="entry name" value="VPS10"/>
</dbReference>
<dbReference type="GO" id="GO:0006897">
    <property type="term" value="P:endocytosis"/>
    <property type="evidence" value="ECO:0007669"/>
    <property type="project" value="UniProtKB-KW"/>
</dbReference>
<feature type="disulfide bond" evidence="28">
    <location>
        <begin position="1091"/>
        <end position="1109"/>
    </location>
</feature>
<evidence type="ECO:0000256" key="10">
    <source>
        <dbReference type="ARBA" id="ARBA00022448"/>
    </source>
</evidence>
<evidence type="ECO:0000256" key="7">
    <source>
        <dbReference type="ARBA" id="ARBA00004545"/>
    </source>
</evidence>
<dbReference type="InterPro" id="IPR050310">
    <property type="entry name" value="VPS10-sortilin"/>
</dbReference>
<dbReference type="GO" id="GO:0005886">
    <property type="term" value="C:plasma membrane"/>
    <property type="evidence" value="ECO:0007669"/>
    <property type="project" value="UniProtKB-SubCell"/>
</dbReference>
<dbReference type="PRINTS" id="PR00261">
    <property type="entry name" value="LDLRECEPTOR"/>
</dbReference>
<evidence type="ECO:0000256" key="30">
    <source>
        <dbReference type="SAM" id="MobiDB-lite"/>
    </source>
</evidence>
<keyword evidence="21 31" id="KW-0472">Membrane</keyword>
<dbReference type="SMART" id="SM00192">
    <property type="entry name" value="LDLa"/>
    <property type="match status" value="9"/>
</dbReference>
<dbReference type="PROSITE" id="PS50068">
    <property type="entry name" value="LDLRA_2"/>
    <property type="match status" value="9"/>
</dbReference>
<dbReference type="GO" id="GO:0005789">
    <property type="term" value="C:endoplasmic reticulum membrane"/>
    <property type="evidence" value="ECO:0007669"/>
    <property type="project" value="UniProtKB-SubCell"/>
</dbReference>
<dbReference type="GO" id="GO:0031901">
    <property type="term" value="C:early endosome membrane"/>
    <property type="evidence" value="ECO:0007669"/>
    <property type="project" value="UniProtKB-SubCell"/>
</dbReference>
<dbReference type="InterPro" id="IPR000033">
    <property type="entry name" value="LDLR_classB_rpt"/>
</dbReference>
<evidence type="ECO:0000256" key="27">
    <source>
        <dbReference type="ARBA" id="ARBA00032450"/>
    </source>
</evidence>
<comment type="similarity">
    <text evidence="8">Belongs to the VPS10-related sortilin family. SORL1 subfamily.</text>
</comment>
<feature type="disulfide bond" evidence="28">
    <location>
        <begin position="1141"/>
        <end position="1156"/>
    </location>
</feature>
<dbReference type="PANTHER" id="PTHR12106:SF27">
    <property type="entry name" value="SORTILIN-RELATED RECEPTOR"/>
    <property type="match status" value="1"/>
</dbReference>
<dbReference type="PROSITE" id="PS01209">
    <property type="entry name" value="LDLRA_1"/>
    <property type="match status" value="4"/>
</dbReference>
<keyword evidence="25" id="KW-0968">Cytoplasmic vesicle</keyword>
<dbReference type="PROSITE" id="PS51120">
    <property type="entry name" value="LDLRB"/>
    <property type="match status" value="1"/>
</dbReference>
<evidence type="ECO:0000256" key="19">
    <source>
        <dbReference type="ARBA" id="ARBA00022989"/>
    </source>
</evidence>
<feature type="disulfide bond" evidence="28">
    <location>
        <begin position="1365"/>
        <end position="1383"/>
    </location>
</feature>
<evidence type="ECO:0000256" key="4">
    <source>
        <dbReference type="ARBA" id="ARBA00004212"/>
    </source>
</evidence>
<evidence type="ECO:0000256" key="5">
    <source>
        <dbReference type="ARBA" id="ARBA00004393"/>
    </source>
</evidence>
<dbReference type="FunFam" id="4.10.400.10:FF:000011">
    <property type="entry name" value="Low-density lipoprotein receptor-related protein 1"/>
    <property type="match status" value="1"/>
</dbReference>
<protein>
    <recommendedName>
        <fullName evidence="9">Sortilin-related receptor</fullName>
    </recommendedName>
    <alternativeName>
        <fullName evidence="26">Low-density lipoprotein receptor relative with 11 ligand-binding repeats</fullName>
    </alternativeName>
    <alternativeName>
        <fullName evidence="27">Sorting protein-related receptor containing LDLR class A repeats</fullName>
    </alternativeName>
</protein>
<feature type="disulfide bond" evidence="28">
    <location>
        <begin position="1228"/>
        <end position="1243"/>
    </location>
</feature>
<dbReference type="GO" id="GO:0005794">
    <property type="term" value="C:Golgi apparatus"/>
    <property type="evidence" value="ECO:0007669"/>
    <property type="project" value="UniProtKB-SubCell"/>
</dbReference>
<dbReference type="Gene3D" id="4.10.400.10">
    <property type="entry name" value="Low-density Lipoprotein Receptor"/>
    <property type="match status" value="9"/>
</dbReference>
<name>A0A146L110_LYGHE</name>
<feature type="transmembrane region" description="Helical" evidence="31">
    <location>
        <begin position="2097"/>
        <end position="2117"/>
    </location>
</feature>
<evidence type="ECO:0000256" key="12">
    <source>
        <dbReference type="ARBA" id="ARBA00022536"/>
    </source>
</evidence>
<organism evidence="34">
    <name type="scientific">Lygus hesperus</name>
    <name type="common">Western plant bug</name>
    <dbReference type="NCBI Taxonomy" id="30085"/>
    <lineage>
        <taxon>Eukaryota</taxon>
        <taxon>Metazoa</taxon>
        <taxon>Ecdysozoa</taxon>
        <taxon>Arthropoda</taxon>
        <taxon>Hexapoda</taxon>
        <taxon>Insecta</taxon>
        <taxon>Pterygota</taxon>
        <taxon>Neoptera</taxon>
        <taxon>Paraneoptera</taxon>
        <taxon>Hemiptera</taxon>
        <taxon>Heteroptera</taxon>
        <taxon>Panheteroptera</taxon>
        <taxon>Cimicomorpha</taxon>
        <taxon>Miridae</taxon>
        <taxon>Mirini</taxon>
        <taxon>Lygus</taxon>
    </lineage>
</organism>
<comment type="caution">
    <text evidence="28">Lacks conserved residue(s) required for the propagation of feature annotation.</text>
</comment>
<keyword evidence="22 28" id="KW-1015">Disulfide bond</keyword>
<evidence type="ECO:0000256" key="13">
    <source>
        <dbReference type="ARBA" id="ARBA00022583"/>
    </source>
</evidence>
<feature type="disulfide bond" evidence="28">
    <location>
        <begin position="1322"/>
        <end position="1337"/>
    </location>
</feature>
<keyword evidence="12" id="KW-0245">EGF-like domain</keyword>
<dbReference type="SMART" id="SM00060">
    <property type="entry name" value="FN3"/>
    <property type="match status" value="5"/>
</dbReference>
<feature type="disulfide bond" evidence="28">
    <location>
        <begin position="1454"/>
        <end position="1466"/>
    </location>
</feature>
<evidence type="ECO:0000256" key="21">
    <source>
        <dbReference type="ARBA" id="ARBA00023136"/>
    </source>
</evidence>
<evidence type="ECO:0000313" key="34">
    <source>
        <dbReference type="EMBL" id="JAQ02263.1"/>
    </source>
</evidence>
<feature type="disulfide bond" evidence="28">
    <location>
        <begin position="1103"/>
        <end position="1118"/>
    </location>
</feature>
<dbReference type="SMART" id="SM00135">
    <property type="entry name" value="LY"/>
    <property type="match status" value="5"/>
</dbReference>
<dbReference type="InterPro" id="IPR036116">
    <property type="entry name" value="FN3_sf"/>
</dbReference>
<feature type="disulfide bond" evidence="28">
    <location>
        <begin position="1161"/>
        <end position="1173"/>
    </location>
</feature>
<dbReference type="InterPro" id="IPR002172">
    <property type="entry name" value="LDrepeatLR_classA_rpt"/>
</dbReference>
<dbReference type="InterPro" id="IPR031777">
    <property type="entry name" value="Sortilin_C"/>
</dbReference>
<feature type="disulfide bond" evidence="28">
    <location>
        <begin position="1129"/>
        <end position="1147"/>
    </location>
</feature>
<evidence type="ECO:0000256" key="24">
    <source>
        <dbReference type="ARBA" id="ARBA00023180"/>
    </source>
</evidence>
<evidence type="ECO:0000256" key="20">
    <source>
        <dbReference type="ARBA" id="ARBA00023034"/>
    </source>
</evidence>
<dbReference type="SMART" id="SM00181">
    <property type="entry name" value="EGF"/>
    <property type="match status" value="2"/>
</dbReference>
<evidence type="ECO:0000256" key="32">
    <source>
        <dbReference type="SAM" id="SignalP"/>
    </source>
</evidence>
<evidence type="ECO:0000256" key="25">
    <source>
        <dbReference type="ARBA" id="ARBA00023329"/>
    </source>
</evidence>
<feature type="disulfide bond" evidence="28">
    <location>
        <begin position="1461"/>
        <end position="1479"/>
    </location>
</feature>
<feature type="domain" description="Fibronectin type-III" evidence="33">
    <location>
        <begin position="1699"/>
        <end position="1786"/>
    </location>
</feature>
<evidence type="ECO:0000256" key="18">
    <source>
        <dbReference type="ARBA" id="ARBA00022824"/>
    </source>
</evidence>
<feature type="domain" description="Fibronectin type-III" evidence="33">
    <location>
        <begin position="1789"/>
        <end position="1885"/>
    </location>
</feature>
<feature type="repeat" description="LDL-receptor class B" evidence="29">
    <location>
        <begin position="886"/>
        <end position="931"/>
    </location>
</feature>
<dbReference type="SUPFAM" id="SSF49265">
    <property type="entry name" value="Fibronectin type III"/>
    <property type="match status" value="3"/>
</dbReference>
<dbReference type="InterPro" id="IPR036055">
    <property type="entry name" value="LDL_receptor-like_sf"/>
</dbReference>
<dbReference type="InterPro" id="IPR057841">
    <property type="entry name" value="FN3_SORL1"/>
</dbReference>
<dbReference type="FunFam" id="4.10.400.10:FF:000045">
    <property type="entry name" value="Low-density lipoprotein receptor-related protein 2"/>
    <property type="match status" value="1"/>
</dbReference>
<keyword evidence="17" id="KW-0967">Endosome</keyword>
<keyword evidence="10" id="KW-0813">Transport</keyword>
<keyword evidence="23 34" id="KW-0675">Receptor</keyword>
<dbReference type="GO" id="GO:0030658">
    <property type="term" value="C:transport vesicle membrane"/>
    <property type="evidence" value="ECO:0007669"/>
    <property type="project" value="UniProtKB-SubCell"/>
</dbReference>
<keyword evidence="19 31" id="KW-1133">Transmembrane helix</keyword>
<feature type="domain" description="Fibronectin type-III" evidence="33">
    <location>
        <begin position="1604"/>
        <end position="1694"/>
    </location>
</feature>
<keyword evidence="11" id="KW-1003">Cell membrane</keyword>
<dbReference type="SUPFAM" id="SSF63825">
    <property type="entry name" value="YWTD domain"/>
    <property type="match status" value="1"/>
</dbReference>
<feature type="disulfide bond" evidence="28">
    <location>
        <begin position="1310"/>
        <end position="1328"/>
    </location>
</feature>
<dbReference type="CDD" id="cd00112">
    <property type="entry name" value="LDLa"/>
    <property type="match status" value="9"/>
</dbReference>
<dbReference type="Pfam" id="PF00041">
    <property type="entry name" value="fn3"/>
    <property type="match status" value="2"/>
</dbReference>
<dbReference type="Gene3D" id="2.10.70.80">
    <property type="match status" value="1"/>
</dbReference>
<evidence type="ECO:0000256" key="2">
    <source>
        <dbReference type="ARBA" id="ARBA00004158"/>
    </source>
</evidence>
<gene>
    <name evidence="34" type="primary">Sorl1</name>
    <name evidence="34" type="ORF">g.90421</name>
</gene>
<dbReference type="FunFam" id="2.120.10.30:FF:000241">
    <property type="entry name" value="Low-density lipoprotein receptor-related protein 6"/>
    <property type="match status" value="1"/>
</dbReference>
<feature type="disulfide bond" evidence="28">
    <location>
        <begin position="1084"/>
        <end position="1096"/>
    </location>
</feature>
<evidence type="ECO:0000256" key="6">
    <source>
        <dbReference type="ARBA" id="ARBA00004480"/>
    </source>
</evidence>
<dbReference type="SMART" id="SM00602">
    <property type="entry name" value="VPS10"/>
    <property type="match status" value="1"/>
</dbReference>
<evidence type="ECO:0000256" key="22">
    <source>
        <dbReference type="ARBA" id="ARBA00023157"/>
    </source>
</evidence>
<keyword evidence="18" id="KW-0256">Endoplasmic reticulum</keyword>
<dbReference type="InterPro" id="IPR013783">
    <property type="entry name" value="Ig-like_fold"/>
</dbReference>
<dbReference type="GO" id="GO:0055038">
    <property type="term" value="C:recycling endosome membrane"/>
    <property type="evidence" value="ECO:0007669"/>
    <property type="project" value="UniProtKB-SubCell"/>
</dbReference>
<feature type="disulfide bond" evidence="28">
    <location>
        <begin position="1168"/>
        <end position="1186"/>
    </location>
</feature>
<keyword evidence="24" id="KW-0325">Glycoprotein</keyword>
<feature type="signal peptide" evidence="32">
    <location>
        <begin position="1"/>
        <end position="26"/>
    </location>
</feature>
<dbReference type="InterPro" id="IPR000742">
    <property type="entry name" value="EGF"/>
</dbReference>
<feature type="disulfide bond" evidence="28">
    <location>
        <begin position="1358"/>
        <end position="1370"/>
    </location>
</feature>
<evidence type="ECO:0000256" key="15">
    <source>
        <dbReference type="ARBA" id="ARBA00022729"/>
    </source>
</evidence>
<dbReference type="SUPFAM" id="SSF110296">
    <property type="entry name" value="Oligoxyloglucan reducing end-specific cellobiohydrolase"/>
    <property type="match status" value="1"/>
</dbReference>
<dbReference type="EMBL" id="GDHC01016366">
    <property type="protein sequence ID" value="JAQ02263.1"/>
    <property type="molecule type" value="Transcribed_RNA"/>
</dbReference>